<feature type="compositionally biased region" description="Basic and acidic residues" evidence="1">
    <location>
        <begin position="129"/>
        <end position="155"/>
    </location>
</feature>
<reference evidence="2 3" key="1">
    <citation type="submission" date="2016-10" db="EMBL/GenBank/DDBJ databases">
        <authorList>
            <person name="Varghese N."/>
            <person name="Submissions S."/>
        </authorList>
    </citation>
    <scope>NUCLEOTIDE SEQUENCE [LARGE SCALE GENOMIC DNA]</scope>
    <source>
        <strain evidence="2 3">DSM 16525</strain>
    </source>
</reference>
<dbReference type="EMBL" id="FOIB01000012">
    <property type="protein sequence ID" value="SEU37751.1"/>
    <property type="molecule type" value="Genomic_DNA"/>
</dbReference>
<sequence length="469" mass="51325">MFQPTLLAVTRSDRSRTLCRPSGALFQPTLLAVTRSDERVQTPEGIVWFQPTLLAVTRSDRAVAYVERKWRFQPTLLAVTRSDSAARGAVLGPRVSTHAPHGHEERLWLEEEGGTSGKFQPSLLAVTRSDAKNPATHEERDHVSTHAPRGHEERPGIFARATSLSEGFNPRSSRSRGATREGAVSQSSSSEFQPTLLAVTRSEPGSYVYCMIALFQPTLLAVTRSDAKRPGDESGAVVSTHAPRGHEEQLCVPAARALGVVSTHAPRGHEERLVLFIAAGLHTWFQPTLLAVTRSDVELVALGAALGVSTHAPRGHEERLLVGLLVIMGMRFQPTLLAVTRSDATRRLVHVAPTVSTHAPRGHEERPPGRALIRSHRCFNPRSSRSRGATPMAFAYIDDTCFNPRSSRSRGATVLLSHHNLVAVFQPTLLAVTRSDCERKRPVARMTRFQPTLLAVTRSDRACWATPGA</sequence>
<proteinExistence type="predicted"/>
<dbReference type="RefSeq" id="WP_425434287.1">
    <property type="nucleotide sequence ID" value="NZ_FOIB01000012.1"/>
</dbReference>
<organism evidence="2 3">
    <name type="scientific">Myxococcus fulvus</name>
    <dbReference type="NCBI Taxonomy" id="33"/>
    <lineage>
        <taxon>Bacteria</taxon>
        <taxon>Pseudomonadati</taxon>
        <taxon>Myxococcota</taxon>
        <taxon>Myxococcia</taxon>
        <taxon>Myxococcales</taxon>
        <taxon>Cystobacterineae</taxon>
        <taxon>Myxococcaceae</taxon>
        <taxon>Myxococcus</taxon>
    </lineage>
</organism>
<keyword evidence="3" id="KW-1185">Reference proteome</keyword>
<protein>
    <submittedName>
        <fullName evidence="2">Uncharacterized protein</fullName>
    </submittedName>
</protein>
<feature type="region of interest" description="Disordered" evidence="1">
    <location>
        <begin position="129"/>
        <end position="193"/>
    </location>
</feature>
<name>A0ABY1CTS8_MYXFU</name>
<comment type="caution">
    <text evidence="2">The sequence shown here is derived from an EMBL/GenBank/DDBJ whole genome shotgun (WGS) entry which is preliminary data.</text>
</comment>
<feature type="compositionally biased region" description="Polar residues" evidence="1">
    <location>
        <begin position="184"/>
        <end position="193"/>
    </location>
</feature>
<gene>
    <name evidence="2" type="ORF">SAMN05443572_112223</name>
</gene>
<evidence type="ECO:0000256" key="1">
    <source>
        <dbReference type="SAM" id="MobiDB-lite"/>
    </source>
</evidence>
<evidence type="ECO:0000313" key="2">
    <source>
        <dbReference type="EMBL" id="SEU37751.1"/>
    </source>
</evidence>
<evidence type="ECO:0000313" key="3">
    <source>
        <dbReference type="Proteomes" id="UP000183760"/>
    </source>
</evidence>
<feature type="compositionally biased region" description="Polar residues" evidence="1">
    <location>
        <begin position="162"/>
        <end position="176"/>
    </location>
</feature>
<accession>A0ABY1CTS8</accession>
<dbReference type="Proteomes" id="UP000183760">
    <property type="component" value="Unassembled WGS sequence"/>
</dbReference>